<dbReference type="RefSeq" id="WP_289544664.1">
    <property type="nucleotide sequence ID" value="NZ_JAUDDZ010000003.1"/>
</dbReference>
<gene>
    <name evidence="1" type="ORF">QUW28_03720</name>
</gene>
<keyword evidence="2" id="KW-1185">Reference proteome</keyword>
<sequence length="373" mass="41726">MDPSAYVPAYLERSYLDAHPELTPAARELVHDDVWQRPEKYAVTEHAQALVAYARTHAHLLAELDRMEDLPDEEFERRRGQLFDETRLALAKIVEADCLVVDAHLVAAMLSDMPLDDCISDLMKIEARAREYLEGSGCGFDIDAPHFWTRGALESSGLTEAQLTQSDPMMIGWLHALEAISQLCLATARYKAASSYARCVMRAAGYPSHAEGTVMLALARLEDEDGFFEFVRELHSAEDAEGPGAEAKGAPHAFVPEDDELAAVNRVPVDDSPWFLLARTLLLFKSGRERPARRALRDFAERCDGGAFFLLNPTYIDPYLPVRPAVREAWELTHQAVWEAEGAVYDTPDFVPWAETVEGIFDASELFAERHGF</sequence>
<dbReference type="Proteomes" id="UP001529421">
    <property type="component" value="Unassembled WGS sequence"/>
</dbReference>
<protein>
    <submittedName>
        <fullName evidence="1">Uncharacterized protein</fullName>
    </submittedName>
</protein>
<organism evidence="1 2">
    <name type="scientific">Enorma phocaeensis</name>
    <dbReference type="NCBI Taxonomy" id="1871019"/>
    <lineage>
        <taxon>Bacteria</taxon>
        <taxon>Bacillati</taxon>
        <taxon>Actinomycetota</taxon>
        <taxon>Coriobacteriia</taxon>
        <taxon>Coriobacteriales</taxon>
        <taxon>Coriobacteriaceae</taxon>
        <taxon>Enorma</taxon>
    </lineage>
</organism>
<name>A0ABT7V898_9ACTN</name>
<proteinExistence type="predicted"/>
<dbReference type="EMBL" id="JAUDDZ010000003">
    <property type="protein sequence ID" value="MDM8274609.1"/>
    <property type="molecule type" value="Genomic_DNA"/>
</dbReference>
<comment type="caution">
    <text evidence="1">The sequence shown here is derived from an EMBL/GenBank/DDBJ whole genome shotgun (WGS) entry which is preliminary data.</text>
</comment>
<accession>A0ABT7V898</accession>
<evidence type="ECO:0000313" key="1">
    <source>
        <dbReference type="EMBL" id="MDM8274609.1"/>
    </source>
</evidence>
<reference evidence="2" key="1">
    <citation type="submission" date="2023-06" db="EMBL/GenBank/DDBJ databases">
        <title>Identification and characterization of horizontal gene transfer across gut microbiota members of farm animals based on homology search.</title>
        <authorList>
            <person name="Zeman M."/>
            <person name="Kubasova T."/>
            <person name="Jahodarova E."/>
            <person name="Nykrynova M."/>
            <person name="Rychlik I."/>
        </authorList>
    </citation>
    <scope>NUCLEOTIDE SEQUENCE [LARGE SCALE GENOMIC DNA]</scope>
    <source>
        <strain evidence="2">154_Feed</strain>
    </source>
</reference>
<evidence type="ECO:0000313" key="2">
    <source>
        <dbReference type="Proteomes" id="UP001529421"/>
    </source>
</evidence>